<name>A0A371XG13_9HYPH</name>
<dbReference type="InterPro" id="IPR001509">
    <property type="entry name" value="Epimerase_deHydtase"/>
</dbReference>
<reference evidence="5" key="1">
    <citation type="submission" date="2018-08" db="EMBL/GenBank/DDBJ databases">
        <authorList>
            <person name="Im W.T."/>
        </authorList>
    </citation>
    <scope>NUCLEOTIDE SEQUENCE [LARGE SCALE GENOMIC DNA]</scope>
    <source>
        <strain evidence="5">LA-28</strain>
    </source>
</reference>
<proteinExistence type="inferred from homology"/>
<dbReference type="RefSeq" id="WP_116623320.1">
    <property type="nucleotide sequence ID" value="NZ_QURN01000005.1"/>
</dbReference>
<dbReference type="AlphaFoldDB" id="A0A371XG13"/>
<evidence type="ECO:0000313" key="5">
    <source>
        <dbReference type="Proteomes" id="UP000262379"/>
    </source>
</evidence>
<protein>
    <submittedName>
        <fullName evidence="4">Aldehyde reductase</fullName>
    </submittedName>
</protein>
<dbReference type="InterPro" id="IPR036291">
    <property type="entry name" value="NAD(P)-bd_dom_sf"/>
</dbReference>
<comment type="caution">
    <text evidence="4">The sequence shown here is derived from an EMBL/GenBank/DDBJ whole genome shotgun (WGS) entry which is preliminary data.</text>
</comment>
<feature type="domain" description="NAD-dependent epimerase/dehydratase" evidence="3">
    <location>
        <begin position="6"/>
        <end position="243"/>
    </location>
</feature>
<dbReference type="Gene3D" id="3.40.50.720">
    <property type="entry name" value="NAD(P)-binding Rossmann-like Domain"/>
    <property type="match status" value="1"/>
</dbReference>
<dbReference type="PANTHER" id="PTHR10366:SF564">
    <property type="entry name" value="STEROL-4-ALPHA-CARBOXYLATE 3-DEHYDROGENASE, DECARBOXYLATING"/>
    <property type="match status" value="1"/>
</dbReference>
<evidence type="ECO:0000313" key="4">
    <source>
        <dbReference type="EMBL" id="RFC68177.1"/>
    </source>
</evidence>
<dbReference type="Pfam" id="PF01370">
    <property type="entry name" value="Epimerase"/>
    <property type="match status" value="1"/>
</dbReference>
<evidence type="ECO:0000256" key="1">
    <source>
        <dbReference type="ARBA" id="ARBA00023002"/>
    </source>
</evidence>
<dbReference type="SUPFAM" id="SSF51735">
    <property type="entry name" value="NAD(P)-binding Rossmann-fold domains"/>
    <property type="match status" value="1"/>
</dbReference>
<evidence type="ECO:0000256" key="2">
    <source>
        <dbReference type="ARBA" id="ARBA00023445"/>
    </source>
</evidence>
<dbReference type="EMBL" id="QURN01000005">
    <property type="protein sequence ID" value="RFC68177.1"/>
    <property type="molecule type" value="Genomic_DNA"/>
</dbReference>
<gene>
    <name evidence="4" type="ORF">DY251_07845</name>
</gene>
<dbReference type="GO" id="GO:0016616">
    <property type="term" value="F:oxidoreductase activity, acting on the CH-OH group of donors, NAD or NADP as acceptor"/>
    <property type="evidence" value="ECO:0007669"/>
    <property type="project" value="TreeGrafter"/>
</dbReference>
<dbReference type="PANTHER" id="PTHR10366">
    <property type="entry name" value="NAD DEPENDENT EPIMERASE/DEHYDRATASE"/>
    <property type="match status" value="1"/>
</dbReference>
<keyword evidence="1" id="KW-0560">Oxidoreductase</keyword>
<dbReference type="FunFam" id="3.40.50.720:FF:000336">
    <property type="entry name" value="Aldehyde reductase"/>
    <property type="match status" value="1"/>
</dbReference>
<evidence type="ECO:0000259" key="3">
    <source>
        <dbReference type="Pfam" id="PF01370"/>
    </source>
</evidence>
<dbReference type="Proteomes" id="UP000262379">
    <property type="component" value="Unassembled WGS sequence"/>
</dbReference>
<keyword evidence="5" id="KW-1185">Reference proteome</keyword>
<organism evidence="4 5">
    <name type="scientific">Mesorhizobium denitrificans</name>
    <dbReference type="NCBI Taxonomy" id="2294114"/>
    <lineage>
        <taxon>Bacteria</taxon>
        <taxon>Pseudomonadati</taxon>
        <taxon>Pseudomonadota</taxon>
        <taxon>Alphaproteobacteria</taxon>
        <taxon>Hyphomicrobiales</taxon>
        <taxon>Phyllobacteriaceae</taxon>
        <taxon>Mesorhizobium</taxon>
    </lineage>
</organism>
<dbReference type="CDD" id="cd05227">
    <property type="entry name" value="AR_SDR_e"/>
    <property type="match status" value="1"/>
</dbReference>
<sequence length="343" mass="36873">MPGELVLVTGGSGFLGSHCIVKLLEKGYRVRTTVRRPEREAELRTLLANAGVDARQLEFAVADLSADAAWREAAAGCAFVLHVASPFPEKQPANEDELIIPARDGSLRVLRAARDAGVKRVVLTSSFAAVGYRRAPKREPFTEADWTDEKADITPYVKSKTVAERAAWEFVRGDGAGLELAVINPVGIFGPLLGPDYPPSIASVKSMLEGSVPFLPRLMFGVVDVRDVADLHIAAMTAPTAAGERFIAVAGDFMTVKEIAQALKHALGSAASRVSTRVLPDWVVRVAGLFSATARQAGKAELGRTKNASSEKARRLLGWQPRSREEAIVASGRSLIDRGLLKR</sequence>
<accession>A0A371XG13</accession>
<comment type="similarity">
    <text evidence="2">Belongs to the NAD(P)-dependent epimerase/dehydratase family. Dihydroflavonol-4-reductase subfamily.</text>
</comment>
<dbReference type="InterPro" id="IPR050425">
    <property type="entry name" value="NAD(P)_dehydrat-like"/>
</dbReference>